<proteinExistence type="predicted"/>
<dbReference type="Pfam" id="PF07045">
    <property type="entry name" value="DUF1330"/>
    <property type="match status" value="1"/>
</dbReference>
<dbReference type="AlphaFoldDB" id="A0AAU2GXW9"/>
<sequence length="118" mass="12937">MTADAIAHLHPTEGPVPEEVFVYMERVQDTLAPFGGRFLVHGTTVEVREGAWPGAVVMVAFPGMAEARSWYESPAYQELLPLRTDHIPGDLVLVDGVDPDYEAAQTARRFREAQASGV</sequence>
<accession>A0AAU2GXW9</accession>
<reference evidence="2" key="1">
    <citation type="submission" date="2022-10" db="EMBL/GenBank/DDBJ databases">
        <title>The complete genomes of actinobacterial strains from the NBC collection.</title>
        <authorList>
            <person name="Joergensen T.S."/>
            <person name="Alvarez Arevalo M."/>
            <person name="Sterndorff E.B."/>
            <person name="Faurdal D."/>
            <person name="Vuksanovic O."/>
            <person name="Mourched A.-S."/>
            <person name="Charusanti P."/>
            <person name="Shaw S."/>
            <person name="Blin K."/>
            <person name="Weber T."/>
        </authorList>
    </citation>
    <scope>NUCLEOTIDE SEQUENCE</scope>
    <source>
        <strain evidence="2">NBC_00060</strain>
    </source>
</reference>
<dbReference type="Gene3D" id="3.30.70.100">
    <property type="match status" value="1"/>
</dbReference>
<evidence type="ECO:0000313" key="2">
    <source>
        <dbReference type="EMBL" id="WTU40692.1"/>
    </source>
</evidence>
<evidence type="ECO:0000259" key="1">
    <source>
        <dbReference type="Pfam" id="PF07045"/>
    </source>
</evidence>
<feature type="domain" description="DUF1330" evidence="1">
    <location>
        <begin position="17"/>
        <end position="97"/>
    </location>
</feature>
<dbReference type="SUPFAM" id="SSF54909">
    <property type="entry name" value="Dimeric alpha+beta barrel"/>
    <property type="match status" value="1"/>
</dbReference>
<organism evidence="2">
    <name type="scientific">Streptomyces sp. NBC_00060</name>
    <dbReference type="NCBI Taxonomy" id="2975636"/>
    <lineage>
        <taxon>Bacteria</taxon>
        <taxon>Bacillati</taxon>
        <taxon>Actinomycetota</taxon>
        <taxon>Actinomycetes</taxon>
        <taxon>Kitasatosporales</taxon>
        <taxon>Streptomycetaceae</taxon>
        <taxon>Streptomyces</taxon>
    </lineage>
</organism>
<dbReference type="PANTHER" id="PTHR41521">
    <property type="match status" value="1"/>
</dbReference>
<dbReference type="EMBL" id="CP108253">
    <property type="protein sequence ID" value="WTU40692.1"/>
    <property type="molecule type" value="Genomic_DNA"/>
</dbReference>
<dbReference type="InterPro" id="IPR010753">
    <property type="entry name" value="DUF1330"/>
</dbReference>
<gene>
    <name evidence="2" type="ORF">OHV25_14365</name>
</gene>
<dbReference type="InterPro" id="IPR011008">
    <property type="entry name" value="Dimeric_a/b-barrel"/>
</dbReference>
<name>A0AAU2GXW9_9ACTN</name>
<dbReference type="PANTHER" id="PTHR41521:SF4">
    <property type="entry name" value="BLR0684 PROTEIN"/>
    <property type="match status" value="1"/>
</dbReference>
<protein>
    <submittedName>
        <fullName evidence="2">DUF1330 domain-containing protein</fullName>
    </submittedName>
</protein>